<evidence type="ECO:0000256" key="15">
    <source>
        <dbReference type="PROSITE-ProRule" id="PRU00469"/>
    </source>
</evidence>
<reference evidence="20" key="1">
    <citation type="journal article" date="2002" name="Science">
        <title>The draft genome of Ciona intestinalis: insights into chordate and vertebrate origins.</title>
        <authorList>
            <person name="Dehal P."/>
            <person name="Satou Y."/>
            <person name="Campbell R.K."/>
            <person name="Chapman J."/>
            <person name="Degnan B."/>
            <person name="De Tomaso A."/>
            <person name="Davidson B."/>
            <person name="Di Gregorio A."/>
            <person name="Gelpke M."/>
            <person name="Goodstein D.M."/>
            <person name="Harafuji N."/>
            <person name="Hastings K.E."/>
            <person name="Ho I."/>
            <person name="Hotta K."/>
            <person name="Huang W."/>
            <person name="Kawashima T."/>
            <person name="Lemaire P."/>
            <person name="Martinez D."/>
            <person name="Meinertzhagen I.A."/>
            <person name="Necula S."/>
            <person name="Nonaka M."/>
            <person name="Putnam N."/>
            <person name="Rash S."/>
            <person name="Saiga H."/>
            <person name="Satake M."/>
            <person name="Terry A."/>
            <person name="Yamada L."/>
            <person name="Wang H.G."/>
            <person name="Awazu S."/>
            <person name="Azumi K."/>
            <person name="Boore J."/>
            <person name="Branno M."/>
            <person name="Chin-Bow S."/>
            <person name="DeSantis R."/>
            <person name="Doyle S."/>
            <person name="Francino P."/>
            <person name="Keys D.N."/>
            <person name="Haga S."/>
            <person name="Hayashi H."/>
            <person name="Hino K."/>
            <person name="Imai K.S."/>
            <person name="Inaba K."/>
            <person name="Kano S."/>
            <person name="Kobayashi K."/>
            <person name="Kobayashi M."/>
            <person name="Lee B.I."/>
            <person name="Makabe K.W."/>
            <person name="Manohar C."/>
            <person name="Matassi G."/>
            <person name="Medina M."/>
            <person name="Mochizuki Y."/>
            <person name="Mount S."/>
            <person name="Morishita T."/>
            <person name="Miura S."/>
            <person name="Nakayama A."/>
            <person name="Nishizaka S."/>
            <person name="Nomoto H."/>
            <person name="Ohta F."/>
            <person name="Oishi K."/>
            <person name="Rigoutsos I."/>
            <person name="Sano M."/>
            <person name="Sasaki A."/>
            <person name="Sasakura Y."/>
            <person name="Shoguchi E."/>
            <person name="Shin-i T."/>
            <person name="Spagnuolo A."/>
            <person name="Stainier D."/>
            <person name="Suzuki M.M."/>
            <person name="Tassy O."/>
            <person name="Takatori N."/>
            <person name="Tokuoka M."/>
            <person name="Yagi K."/>
            <person name="Yoshizaki F."/>
            <person name="Wada S."/>
            <person name="Zhang C."/>
            <person name="Hyatt P.D."/>
            <person name="Larimer F."/>
            <person name="Detter C."/>
            <person name="Doggett N."/>
            <person name="Glavina T."/>
            <person name="Hawkins T."/>
            <person name="Richardson P."/>
            <person name="Lucas S."/>
            <person name="Kohara Y."/>
            <person name="Levine M."/>
            <person name="Satoh N."/>
            <person name="Rokhsar D.S."/>
        </authorList>
    </citation>
    <scope>NUCLEOTIDE SEQUENCE [LARGE SCALE GENOMIC DNA]</scope>
</reference>
<dbReference type="Pfam" id="PF07741">
    <property type="entry name" value="BRF1"/>
    <property type="match status" value="1"/>
</dbReference>
<comment type="subcellular location">
    <subcellularLocation>
        <location evidence="1">Nucleus</location>
    </subcellularLocation>
</comment>
<evidence type="ECO:0000256" key="16">
    <source>
        <dbReference type="SAM" id="Coils"/>
    </source>
</evidence>
<evidence type="ECO:0000256" key="12">
    <source>
        <dbReference type="ARBA" id="ARBA00031009"/>
    </source>
</evidence>
<keyword evidence="9" id="KW-0010">Activator</keyword>
<dbReference type="OMA" id="EPPCKVM"/>
<keyword evidence="8" id="KW-0805">Transcription regulation</keyword>
<accession>F7B658</accession>
<dbReference type="HOGENOM" id="CLU_010293_2_1_1"/>
<dbReference type="Gene3D" id="2.20.25.10">
    <property type="match status" value="1"/>
</dbReference>
<dbReference type="CDD" id="cd20554">
    <property type="entry name" value="CYCLIN_TFIIIB90_rpt2"/>
    <property type="match status" value="1"/>
</dbReference>
<dbReference type="GO" id="GO:0001006">
    <property type="term" value="F:RNA polymerase III type 3 promoter sequence-specific DNA binding"/>
    <property type="evidence" value="ECO:0000318"/>
    <property type="project" value="GO_Central"/>
</dbReference>
<comment type="similarity">
    <text evidence="2">Belongs to the TFIIB family.</text>
</comment>
<evidence type="ECO:0000256" key="5">
    <source>
        <dbReference type="ARBA" id="ARBA00022737"/>
    </source>
</evidence>
<dbReference type="FunFam" id="2.20.25.10:FF:000012">
    <property type="entry name" value="Putative transcription factor IIIB 90 kDa subunit"/>
    <property type="match status" value="1"/>
</dbReference>
<dbReference type="GO" id="GO:0000995">
    <property type="term" value="F:RNA polymerase III general transcription initiation factor activity"/>
    <property type="evidence" value="ECO:0000318"/>
    <property type="project" value="GO_Central"/>
</dbReference>
<name>F7B658_CIOIN</name>
<proteinExistence type="inferred from homology"/>
<dbReference type="FunFam" id="1.20.5.650:FF:000001">
    <property type="entry name" value="transcription factor IIIB 90 kDa subunit isoform X2"/>
    <property type="match status" value="1"/>
</dbReference>
<dbReference type="SUPFAM" id="SSF57783">
    <property type="entry name" value="Zinc beta-ribbon"/>
    <property type="match status" value="1"/>
</dbReference>
<keyword evidence="6 15" id="KW-0863">Zinc-finger</keyword>
<dbReference type="InterPro" id="IPR036915">
    <property type="entry name" value="Cyclin-like_sf"/>
</dbReference>
<dbReference type="Pfam" id="PF08271">
    <property type="entry name" value="Zn_Ribbon_TF"/>
    <property type="match status" value="1"/>
</dbReference>
<dbReference type="GO" id="GO:0006352">
    <property type="term" value="P:DNA-templated transcription initiation"/>
    <property type="evidence" value="ECO:0000318"/>
    <property type="project" value="GO_Central"/>
</dbReference>
<keyword evidence="10" id="KW-0804">Transcription</keyword>
<feature type="region of interest" description="Disordered" evidence="17">
    <location>
        <begin position="429"/>
        <end position="450"/>
    </location>
</feature>
<keyword evidence="3" id="KW-0597">Phosphoprotein</keyword>
<keyword evidence="4" id="KW-0479">Metal-binding</keyword>
<evidence type="ECO:0000256" key="9">
    <source>
        <dbReference type="ARBA" id="ARBA00023159"/>
    </source>
</evidence>
<dbReference type="Pfam" id="PF00382">
    <property type="entry name" value="TFIIB"/>
    <property type="match status" value="2"/>
</dbReference>
<dbReference type="Ensembl" id="ENSCINT00000008641.3">
    <property type="protein sequence ID" value="ENSCINP00000008641.3"/>
    <property type="gene ID" value="ENSCING00000004176.3"/>
</dbReference>
<keyword evidence="11" id="KW-0539">Nucleus</keyword>
<dbReference type="STRING" id="7719.ENSCINP00000008641"/>
<dbReference type="InterPro" id="IPR011665">
    <property type="entry name" value="BRF1_TBP-bd_dom"/>
</dbReference>
<evidence type="ECO:0000256" key="2">
    <source>
        <dbReference type="ARBA" id="ARBA00010857"/>
    </source>
</evidence>
<dbReference type="GO" id="GO:0070897">
    <property type="term" value="P:transcription preinitiation complex assembly"/>
    <property type="evidence" value="ECO:0007669"/>
    <property type="project" value="InterPro"/>
</dbReference>
<dbReference type="FunFam" id="1.10.472.10:FF:000002">
    <property type="entry name" value="Transcription factor IIIB 90 kDa subunit"/>
    <property type="match status" value="1"/>
</dbReference>
<evidence type="ECO:0000256" key="11">
    <source>
        <dbReference type="ARBA" id="ARBA00023242"/>
    </source>
</evidence>
<evidence type="ECO:0000256" key="14">
    <source>
        <dbReference type="ARBA" id="ARBA00072559"/>
    </source>
</evidence>
<sequence length="658" mass="73939">KMTKTCPNCKSSEFDVDPARGDTVCMNCGSVLEENRIVSEISIQENADGSSSVVGQFVTTEGSYNPHLSGFQYGIGKESRQITLDKGKNQIRDMAAQLNLNRHCVDTAFNFFKMAISKRLSRGRRITHIVAACLYMTCRTEGTPHLLLDFSDITQVNVFILGKVFLLLAKELHINLPVLDPCMYITRFAHRLDFNEKTHEVSVAAMRLVSRMKRDWIHTGRRPSGLCGAALLVAARLHGFNCDLNDVVKVARIGHDTIRKRLNEFESTPSSKLTINEFMKIDLEAEHDPPAFINSRIKAKIHQLEAEGASLENEIGKLSNVIDDKLTQQSSRPGHHKRKCFVTASPANVSKPSNSSVNRVPEHVSNDDDPELRAAATFMHSEHPEAVAQSLLSPKRGLPQPTRQGFRSTGPTPTAASLGLRTSIDECLSTPSDSDRLHENDNNNGELDLTGIDDNEIDKLLLSPHESEIKQRIWMKEYGEFVKELEEKREIKRIENEKKNRRPRKFKQVRYKEYYGESRTAGEAIEKLVSRQRLSNKINYEALKKVKGKTGSRKKAKREVACTGIGVDDVVKQVGVFGVHICNCLDSASDMRVPIIMARRRVTSFQDVIVEETKPVLLAPEEEEEEYEEEEEEGAHCMSASQMMQEAVYSCSLKVTTP</sequence>
<dbReference type="GO" id="GO:0097550">
    <property type="term" value="C:transcription preinitiation complex"/>
    <property type="evidence" value="ECO:0000318"/>
    <property type="project" value="GO_Central"/>
</dbReference>
<dbReference type="FunCoup" id="F7B658">
    <property type="interactions" value="48"/>
</dbReference>
<dbReference type="GeneTree" id="ENSGT00390000010349"/>
<comment type="subunit">
    <text evidence="13">TFIIIB comprises at least the TATA-binding protein (TBP) and the B-related factor 1 (BRF1/TFIIIB90). Interacts with BDP1. Interacts with MAF1.</text>
</comment>
<evidence type="ECO:0000256" key="4">
    <source>
        <dbReference type="ARBA" id="ARBA00022723"/>
    </source>
</evidence>
<dbReference type="EMBL" id="EAAA01001926">
    <property type="status" value="NOT_ANNOTATED_CDS"/>
    <property type="molecule type" value="Genomic_DNA"/>
</dbReference>
<dbReference type="PRINTS" id="PR00685">
    <property type="entry name" value="TIFACTORIIB"/>
</dbReference>
<evidence type="ECO:0000256" key="17">
    <source>
        <dbReference type="SAM" id="MobiDB-lite"/>
    </source>
</evidence>
<dbReference type="GO" id="GO:0008270">
    <property type="term" value="F:zinc ion binding"/>
    <property type="evidence" value="ECO:0007669"/>
    <property type="project" value="UniProtKB-KW"/>
</dbReference>
<dbReference type="InterPro" id="IPR000812">
    <property type="entry name" value="TFIIB"/>
</dbReference>
<dbReference type="InterPro" id="IPR013763">
    <property type="entry name" value="Cyclin-like_dom"/>
</dbReference>
<feature type="domain" description="TFIIB-type" evidence="18">
    <location>
        <begin position="2"/>
        <end position="33"/>
    </location>
</feature>
<dbReference type="CDD" id="cd20553">
    <property type="entry name" value="CYCLIN_TFIIIB90_rpt1"/>
    <property type="match status" value="1"/>
</dbReference>
<dbReference type="InterPro" id="IPR013137">
    <property type="entry name" value="Znf_TFIIB"/>
</dbReference>
<keyword evidence="7" id="KW-0862">Zinc</keyword>
<keyword evidence="20" id="KW-1185">Reference proteome</keyword>
<dbReference type="FunFam" id="1.10.472.10:FF:000007">
    <property type="entry name" value="Transcription factor IIIB 90 kDa subunit"/>
    <property type="match status" value="1"/>
</dbReference>
<feature type="region of interest" description="Disordered" evidence="17">
    <location>
        <begin position="343"/>
        <end position="368"/>
    </location>
</feature>
<dbReference type="GO" id="GO:0006383">
    <property type="term" value="P:transcription by RNA polymerase III"/>
    <property type="evidence" value="ECO:0000318"/>
    <property type="project" value="GO_Central"/>
</dbReference>
<organism evidence="19 20">
    <name type="scientific">Ciona intestinalis</name>
    <name type="common">Transparent sea squirt</name>
    <name type="synonym">Ascidia intestinalis</name>
    <dbReference type="NCBI Taxonomy" id="7719"/>
    <lineage>
        <taxon>Eukaryota</taxon>
        <taxon>Metazoa</taxon>
        <taxon>Chordata</taxon>
        <taxon>Tunicata</taxon>
        <taxon>Ascidiacea</taxon>
        <taxon>Phlebobranchia</taxon>
        <taxon>Cionidae</taxon>
        <taxon>Ciona</taxon>
    </lineage>
</organism>
<dbReference type="GO" id="GO:0017025">
    <property type="term" value="F:TBP-class protein binding"/>
    <property type="evidence" value="ECO:0007669"/>
    <property type="project" value="InterPro"/>
</dbReference>
<evidence type="ECO:0000259" key="18">
    <source>
        <dbReference type="PROSITE" id="PS51134"/>
    </source>
</evidence>
<dbReference type="SUPFAM" id="SSF47954">
    <property type="entry name" value="Cyclin-like"/>
    <property type="match status" value="2"/>
</dbReference>
<dbReference type="PROSITE" id="PS51134">
    <property type="entry name" value="ZF_TFIIB"/>
    <property type="match status" value="1"/>
</dbReference>
<dbReference type="PANTHER" id="PTHR11618">
    <property type="entry name" value="TRANSCRIPTION INITIATION FACTOR IIB-RELATED"/>
    <property type="match status" value="1"/>
</dbReference>
<keyword evidence="5" id="KW-0677">Repeat</keyword>
<dbReference type="PANTHER" id="PTHR11618:SF4">
    <property type="entry name" value="TRANSCRIPTION FACTOR IIIB 90 KDA SUBUNIT"/>
    <property type="match status" value="1"/>
</dbReference>
<evidence type="ECO:0000313" key="20">
    <source>
        <dbReference type="Proteomes" id="UP000008144"/>
    </source>
</evidence>
<evidence type="ECO:0000256" key="6">
    <source>
        <dbReference type="ARBA" id="ARBA00022771"/>
    </source>
</evidence>
<reference evidence="19" key="3">
    <citation type="submission" date="2025-08" db="UniProtKB">
        <authorList>
            <consortium name="Ensembl"/>
        </authorList>
    </citation>
    <scope>IDENTIFICATION</scope>
</reference>
<evidence type="ECO:0000256" key="3">
    <source>
        <dbReference type="ARBA" id="ARBA00022553"/>
    </source>
</evidence>
<protein>
    <recommendedName>
        <fullName evidence="14">Transcription factor IIIB 90 kDa subunit</fullName>
    </recommendedName>
    <alternativeName>
        <fullName evidence="12">B-related factor 1</fullName>
    </alternativeName>
</protein>
<reference evidence="19" key="4">
    <citation type="submission" date="2025-09" db="UniProtKB">
        <authorList>
            <consortium name="Ensembl"/>
        </authorList>
    </citation>
    <scope>IDENTIFICATION</scope>
</reference>
<feature type="compositionally biased region" description="Polar residues" evidence="17">
    <location>
        <begin position="345"/>
        <end position="358"/>
    </location>
</feature>
<evidence type="ECO:0000256" key="13">
    <source>
        <dbReference type="ARBA" id="ARBA00063003"/>
    </source>
</evidence>
<evidence type="ECO:0000313" key="19">
    <source>
        <dbReference type="Ensembl" id="ENSCINP00000008641.3"/>
    </source>
</evidence>
<dbReference type="GO" id="GO:0000126">
    <property type="term" value="C:transcription factor TFIIIB complex"/>
    <property type="evidence" value="ECO:0000318"/>
    <property type="project" value="GO_Central"/>
</dbReference>
<feature type="compositionally biased region" description="Polar residues" evidence="17">
    <location>
        <begin position="401"/>
        <end position="415"/>
    </location>
</feature>
<dbReference type="AlphaFoldDB" id="F7B658"/>
<evidence type="ECO:0000256" key="1">
    <source>
        <dbReference type="ARBA" id="ARBA00004123"/>
    </source>
</evidence>
<dbReference type="Gene3D" id="1.20.5.650">
    <property type="entry name" value="Single helix bin"/>
    <property type="match status" value="1"/>
</dbReference>
<dbReference type="Proteomes" id="UP000008144">
    <property type="component" value="Chromosome 4"/>
</dbReference>
<evidence type="ECO:0000256" key="8">
    <source>
        <dbReference type="ARBA" id="ARBA00023015"/>
    </source>
</evidence>
<reference evidence="19" key="2">
    <citation type="journal article" date="2008" name="Genome Biol.">
        <title>Improved genome assembly and evidence-based global gene model set for the chordate Ciona intestinalis: new insight into intron and operon populations.</title>
        <authorList>
            <person name="Satou Y."/>
            <person name="Mineta K."/>
            <person name="Ogasawara M."/>
            <person name="Sasakura Y."/>
            <person name="Shoguchi E."/>
            <person name="Ueno K."/>
            <person name="Yamada L."/>
            <person name="Matsumoto J."/>
            <person name="Wasserscheid J."/>
            <person name="Dewar K."/>
            <person name="Wiley G.B."/>
            <person name="Macmil S.L."/>
            <person name="Roe B.A."/>
            <person name="Zeller R.W."/>
            <person name="Hastings K.E."/>
            <person name="Lemaire P."/>
            <person name="Lindquist E."/>
            <person name="Endo T."/>
            <person name="Hotta K."/>
            <person name="Inaba K."/>
        </authorList>
    </citation>
    <scope>NUCLEOTIDE SEQUENCE [LARGE SCALE GENOMIC DNA]</scope>
    <source>
        <strain evidence="19">wild type</strain>
    </source>
</reference>
<dbReference type="InParanoid" id="F7B658"/>
<keyword evidence="16" id="KW-0175">Coiled coil</keyword>
<evidence type="ECO:0000256" key="10">
    <source>
        <dbReference type="ARBA" id="ARBA00023163"/>
    </source>
</evidence>
<feature type="coiled-coil region" evidence="16">
    <location>
        <begin position="294"/>
        <end position="321"/>
    </location>
</feature>
<dbReference type="SMART" id="SM00385">
    <property type="entry name" value="CYCLIN"/>
    <property type="match status" value="2"/>
</dbReference>
<dbReference type="GO" id="GO:0005634">
    <property type="term" value="C:nucleus"/>
    <property type="evidence" value="ECO:0000318"/>
    <property type="project" value="GO_Central"/>
</dbReference>
<dbReference type="Gene3D" id="1.10.472.10">
    <property type="entry name" value="Cyclin-like"/>
    <property type="match status" value="2"/>
</dbReference>
<dbReference type="InterPro" id="IPR013150">
    <property type="entry name" value="TFIIB_cyclin"/>
</dbReference>
<feature type="region of interest" description="Disordered" evidence="17">
    <location>
        <begin position="383"/>
        <end position="417"/>
    </location>
</feature>
<evidence type="ECO:0000256" key="7">
    <source>
        <dbReference type="ARBA" id="ARBA00022833"/>
    </source>
</evidence>